<dbReference type="InterPro" id="IPR043129">
    <property type="entry name" value="ATPase_NBD"/>
</dbReference>
<keyword evidence="4" id="KW-0804">Transcription</keyword>
<keyword evidence="2" id="KW-0805">Transcription regulation</keyword>
<dbReference type="PANTHER" id="PTHR18964">
    <property type="entry name" value="ROK (REPRESSOR, ORF, KINASE) FAMILY"/>
    <property type="match status" value="1"/>
</dbReference>
<dbReference type="GO" id="GO:0003677">
    <property type="term" value="F:DNA binding"/>
    <property type="evidence" value="ECO:0007669"/>
    <property type="project" value="UniProtKB-KW"/>
</dbReference>
<dbReference type="PROSITE" id="PS01125">
    <property type="entry name" value="ROK"/>
    <property type="match status" value="1"/>
</dbReference>
<evidence type="ECO:0000256" key="3">
    <source>
        <dbReference type="ARBA" id="ARBA00023125"/>
    </source>
</evidence>
<proteinExistence type="inferred from homology"/>
<evidence type="ECO:0000256" key="1">
    <source>
        <dbReference type="ARBA" id="ARBA00006479"/>
    </source>
</evidence>
<dbReference type="Pfam" id="PF00480">
    <property type="entry name" value="ROK"/>
    <property type="match status" value="1"/>
</dbReference>
<dbReference type="Proteomes" id="UP000031666">
    <property type="component" value="Unassembled WGS sequence"/>
</dbReference>
<dbReference type="AlphaFoldDB" id="A0A0B8Q4B6"/>
<dbReference type="STRING" id="1481914.JCM19241_2806"/>
<dbReference type="Gene3D" id="3.30.420.40">
    <property type="match status" value="2"/>
</dbReference>
<dbReference type="InterPro" id="IPR049874">
    <property type="entry name" value="ROK_cs"/>
</dbReference>
<dbReference type="Gene3D" id="1.10.10.10">
    <property type="entry name" value="Winged helix-like DNA-binding domain superfamily/Winged helix DNA-binding domain"/>
    <property type="match status" value="1"/>
</dbReference>
<evidence type="ECO:0000256" key="5">
    <source>
        <dbReference type="ARBA" id="ARBA00023277"/>
    </source>
</evidence>
<dbReference type="GO" id="GO:0006351">
    <property type="term" value="P:DNA-templated transcription"/>
    <property type="evidence" value="ECO:0007669"/>
    <property type="project" value="TreeGrafter"/>
</dbReference>
<comment type="caution">
    <text evidence="6">The sequence shown here is derived from an EMBL/GenBank/DDBJ whole genome shotgun (WGS) entry which is preliminary data.</text>
</comment>
<dbReference type="RefSeq" id="WP_261833558.1">
    <property type="nucleotide sequence ID" value="NZ_AP024881.1"/>
</dbReference>
<evidence type="ECO:0000256" key="4">
    <source>
        <dbReference type="ARBA" id="ARBA00023163"/>
    </source>
</evidence>
<dbReference type="SUPFAM" id="SSF46785">
    <property type="entry name" value="Winged helix' DNA-binding domain"/>
    <property type="match status" value="1"/>
</dbReference>
<evidence type="ECO:0000256" key="2">
    <source>
        <dbReference type="ARBA" id="ARBA00023015"/>
    </source>
</evidence>
<dbReference type="InterPro" id="IPR000600">
    <property type="entry name" value="ROK"/>
</dbReference>
<dbReference type="GO" id="GO:0006355">
    <property type="term" value="P:regulation of DNA-templated transcription"/>
    <property type="evidence" value="ECO:0007669"/>
    <property type="project" value="UniProtKB-ARBA"/>
</dbReference>
<dbReference type="InterPro" id="IPR036388">
    <property type="entry name" value="WH-like_DNA-bd_sf"/>
</dbReference>
<keyword evidence="5" id="KW-0119">Carbohydrate metabolism</keyword>
<evidence type="ECO:0000313" key="7">
    <source>
        <dbReference type="Proteomes" id="UP000031666"/>
    </source>
</evidence>
<name>A0A0B8Q4B6_9VIBR</name>
<protein>
    <submittedName>
        <fullName evidence="6">Mlc protein</fullName>
    </submittedName>
</protein>
<dbReference type="EMBL" id="BBSC01000001">
    <property type="protein sequence ID" value="GAM73351.1"/>
    <property type="molecule type" value="Genomic_DNA"/>
</dbReference>
<organism evidence="6 7">
    <name type="scientific">Vibrio ishigakensis</name>
    <dbReference type="NCBI Taxonomy" id="1481914"/>
    <lineage>
        <taxon>Bacteria</taxon>
        <taxon>Pseudomonadati</taxon>
        <taxon>Pseudomonadota</taxon>
        <taxon>Gammaproteobacteria</taxon>
        <taxon>Vibrionales</taxon>
        <taxon>Vibrionaceae</taxon>
        <taxon>Vibrio</taxon>
    </lineage>
</organism>
<keyword evidence="3" id="KW-0238">DNA-binding</keyword>
<gene>
    <name evidence="6" type="ORF">JCM19241_2806</name>
</gene>
<dbReference type="PANTHER" id="PTHR18964:SF149">
    <property type="entry name" value="BIFUNCTIONAL UDP-N-ACETYLGLUCOSAMINE 2-EPIMERASE_N-ACETYLMANNOSAMINE KINASE"/>
    <property type="match status" value="1"/>
</dbReference>
<comment type="similarity">
    <text evidence="1">Belongs to the ROK (NagC/XylR) family.</text>
</comment>
<reference evidence="6 7" key="1">
    <citation type="submission" date="2015-01" db="EMBL/GenBank/DDBJ databases">
        <title>Vibrio sp. C94 JCM 19241 whole genome shotgun sequence.</title>
        <authorList>
            <person name="Sawabe T."/>
            <person name="Meirelles P."/>
            <person name="Feng G."/>
            <person name="Sayaka M."/>
            <person name="Hattori M."/>
            <person name="Ohkuma M."/>
        </authorList>
    </citation>
    <scope>NUCLEOTIDE SEQUENCE [LARGE SCALE GENOMIC DNA]</scope>
    <source>
        <strain evidence="7">JCM 19241</strain>
    </source>
</reference>
<dbReference type="SUPFAM" id="SSF53067">
    <property type="entry name" value="Actin-like ATPase domain"/>
    <property type="match status" value="1"/>
</dbReference>
<accession>A0A0B8Q4B6</accession>
<dbReference type="InterPro" id="IPR036390">
    <property type="entry name" value="WH_DNA-bd_sf"/>
</dbReference>
<sequence length="404" mass="44030">MYTSQPGHIDYIKQVNAGRVYQLIDQFGPISRIDLSKLSALAPASITKITRELIDAHLVHETIVQEVTSRGRPAVGLQTNNSGWQFLSMRLARGYLSIALHELGGDVIVQSQVEIEELHQDDVLKRLILEIHRFFEQQSAHLERVTSIAITLPGLVHSESGVVLQMPYYDVERLELGPAVFKETGLPVFIANDTRAWALAEKLFGNSQQNKNSVLISVHNGLGAGIILEDKLLEGRLGNVGELGHIQIDANGKQCHCGNTGCLETVASARAIVRQVRGLIQQGEKTSLTVEGLTVVGICEAANQGDPLALSVIKELGQNLGKAVALVVNMFNPEKVLIGGDINAAKDLLLPEIFNCVKQQALPIYCQDLEIVSCRFIKNATMPGAALIKQALYDGELLMRVVEG</sequence>
<reference evidence="6 7" key="2">
    <citation type="submission" date="2015-01" db="EMBL/GenBank/DDBJ databases">
        <authorList>
            <consortium name="NBRP consortium"/>
            <person name="Sawabe T."/>
            <person name="Meirelles P."/>
            <person name="Feng G."/>
            <person name="Sayaka M."/>
            <person name="Hattori M."/>
            <person name="Ohkuma M."/>
        </authorList>
    </citation>
    <scope>NUCLEOTIDE SEQUENCE [LARGE SCALE GENOMIC DNA]</scope>
    <source>
        <strain evidence="7">JCM 19241</strain>
    </source>
</reference>
<evidence type="ECO:0000313" key="6">
    <source>
        <dbReference type="EMBL" id="GAM73351.1"/>
    </source>
</evidence>
<dbReference type="FunFam" id="1.10.10.10:FF:000045">
    <property type="entry name" value="ROK family transcriptional regulator"/>
    <property type="match status" value="1"/>
</dbReference>